<comment type="caution">
    <text evidence="1">The sequence shown here is derived from an EMBL/GenBank/DDBJ whole genome shotgun (WGS) entry which is preliminary data.</text>
</comment>
<organism evidence="1 2">
    <name type="scientific">Botrytis porri</name>
    <dbReference type="NCBI Taxonomy" id="87229"/>
    <lineage>
        <taxon>Eukaryota</taxon>
        <taxon>Fungi</taxon>
        <taxon>Dikarya</taxon>
        <taxon>Ascomycota</taxon>
        <taxon>Pezizomycotina</taxon>
        <taxon>Leotiomycetes</taxon>
        <taxon>Helotiales</taxon>
        <taxon>Sclerotiniaceae</taxon>
        <taxon>Botrytis</taxon>
    </lineage>
</organism>
<gene>
    <name evidence="1" type="ORF">BPOR_0131g00170</name>
</gene>
<dbReference type="AlphaFoldDB" id="A0A4Z1KWR5"/>
<evidence type="ECO:0000313" key="2">
    <source>
        <dbReference type="Proteomes" id="UP000297280"/>
    </source>
</evidence>
<name>A0A4Z1KWR5_9HELO</name>
<keyword evidence="2" id="KW-1185">Reference proteome</keyword>
<proteinExistence type="predicted"/>
<reference evidence="1 2" key="1">
    <citation type="submission" date="2017-12" db="EMBL/GenBank/DDBJ databases">
        <title>Comparative genomics of Botrytis spp.</title>
        <authorList>
            <person name="Valero-Jimenez C.A."/>
            <person name="Tapia P."/>
            <person name="Veloso J."/>
            <person name="Silva-Moreno E."/>
            <person name="Staats M."/>
            <person name="Valdes J.H."/>
            <person name="Van Kan J.A.L."/>
        </authorList>
    </citation>
    <scope>NUCLEOTIDE SEQUENCE [LARGE SCALE GENOMIC DNA]</scope>
    <source>
        <strain evidence="1 2">MUCL3349</strain>
    </source>
</reference>
<dbReference type="EMBL" id="PQXO01000131">
    <property type="protein sequence ID" value="TGO88978.1"/>
    <property type="molecule type" value="Genomic_DNA"/>
</dbReference>
<accession>A0A4Z1KWR5</accession>
<dbReference type="Proteomes" id="UP000297280">
    <property type="component" value="Unassembled WGS sequence"/>
</dbReference>
<sequence>MDASYNLSPEDISDESWQEFVDWDAANPVDMGTEKRAGHSTGSLSIELSEENPRLEQYLLYIQIAS</sequence>
<protein>
    <submittedName>
        <fullName evidence="1">Uncharacterized protein</fullName>
    </submittedName>
</protein>
<evidence type="ECO:0000313" key="1">
    <source>
        <dbReference type="EMBL" id="TGO88978.1"/>
    </source>
</evidence>